<feature type="transmembrane region" description="Helical" evidence="1">
    <location>
        <begin position="75"/>
        <end position="94"/>
    </location>
</feature>
<evidence type="ECO:0000256" key="1">
    <source>
        <dbReference type="SAM" id="Phobius"/>
    </source>
</evidence>
<feature type="transmembrane region" description="Helical" evidence="1">
    <location>
        <begin position="16"/>
        <end position="37"/>
    </location>
</feature>
<evidence type="ECO:0000313" key="3">
    <source>
        <dbReference type="Proteomes" id="UP000033434"/>
    </source>
</evidence>
<reference evidence="2 3" key="1">
    <citation type="journal article" date="2015" name="BMC Genomics">
        <title>Genome mining reveals unlocked bioactive potential of marine Gram-negative bacteria.</title>
        <authorList>
            <person name="Machado H."/>
            <person name="Sonnenschein E.C."/>
            <person name="Melchiorsen J."/>
            <person name="Gram L."/>
        </authorList>
    </citation>
    <scope>NUCLEOTIDE SEQUENCE [LARGE SCALE GENOMIC DNA]</scope>
    <source>
        <strain evidence="2 3">S4054</strain>
    </source>
</reference>
<name>A0A0F6ABL8_9GAMM</name>
<keyword evidence="1" id="KW-1133">Transmembrane helix</keyword>
<feature type="transmembrane region" description="Helical" evidence="1">
    <location>
        <begin position="139"/>
        <end position="161"/>
    </location>
</feature>
<comment type="caution">
    <text evidence="2">The sequence shown here is derived from an EMBL/GenBank/DDBJ whole genome shotgun (WGS) entry which is preliminary data.</text>
</comment>
<keyword evidence="1" id="KW-0812">Transmembrane</keyword>
<sequence length="176" mass="20733">MSLVEYLNSAEFSVKYLNALLEVSYILAFISVFIFILNKDKLALRYASLCSIFYIIGFFTFQPLIDHDTDRVYRYIVWALNDIIFIAIVAYWALRDKMYMWQSILVQLVVLPAPLLQLFRLVDIHLMDASYSAYVYRTVLPFVNFMTVMLCFAPLVVYFGNKAKQLTWFHRNEKEG</sequence>
<dbReference type="PATRIC" id="fig|1129367.4.peg.2508"/>
<gene>
    <name evidence="2" type="ORF">N479_13425</name>
</gene>
<proteinExistence type="predicted"/>
<protein>
    <submittedName>
        <fullName evidence="2">Uncharacterized protein</fullName>
    </submittedName>
</protein>
<feature type="transmembrane region" description="Helical" evidence="1">
    <location>
        <begin position="44"/>
        <end position="63"/>
    </location>
</feature>
<keyword evidence="1" id="KW-0472">Membrane</keyword>
<feature type="transmembrane region" description="Helical" evidence="1">
    <location>
        <begin position="101"/>
        <end position="119"/>
    </location>
</feature>
<dbReference type="AlphaFoldDB" id="A0A0F6ABL8"/>
<dbReference type="EMBL" id="AUXW01000145">
    <property type="protein sequence ID" value="KKE83565.1"/>
    <property type="molecule type" value="Genomic_DNA"/>
</dbReference>
<organism evidence="2 3">
    <name type="scientific">Pseudoalteromonas luteoviolacea S4054</name>
    <dbReference type="NCBI Taxonomy" id="1129367"/>
    <lineage>
        <taxon>Bacteria</taxon>
        <taxon>Pseudomonadati</taxon>
        <taxon>Pseudomonadota</taxon>
        <taxon>Gammaproteobacteria</taxon>
        <taxon>Alteromonadales</taxon>
        <taxon>Pseudoalteromonadaceae</taxon>
        <taxon>Pseudoalteromonas</taxon>
    </lineage>
</organism>
<dbReference type="RefSeq" id="WP_046356143.1">
    <property type="nucleotide sequence ID" value="NZ_AUXW01000145.1"/>
</dbReference>
<accession>A0A0F6ABL8</accession>
<dbReference type="Proteomes" id="UP000033434">
    <property type="component" value="Unassembled WGS sequence"/>
</dbReference>
<evidence type="ECO:0000313" key="2">
    <source>
        <dbReference type="EMBL" id="KKE83565.1"/>
    </source>
</evidence>